<sequence>MKTQRVDAARETKREFGHLYSEARPKALRDSRLRILGQAVVLGSGGAGIVAIGILASPRATPPRSPSATVARPPSPALLCAPPVRPPSPREPPVINVTITLKCKIIFFN</sequence>
<proteinExistence type="predicted"/>
<dbReference type="Proteomes" id="UP000002640">
    <property type="component" value="Unassembled WGS sequence"/>
</dbReference>
<dbReference type="GeneID" id="20642972"/>
<dbReference type="EMBL" id="JH159169">
    <property type="protein sequence ID" value="EGZ05048.1"/>
    <property type="molecule type" value="Genomic_DNA"/>
</dbReference>
<keyword evidence="1" id="KW-0472">Membrane</keyword>
<reference evidence="2 3" key="1">
    <citation type="journal article" date="2006" name="Science">
        <title>Phytophthora genome sequences uncover evolutionary origins and mechanisms of pathogenesis.</title>
        <authorList>
            <person name="Tyler B.M."/>
            <person name="Tripathy S."/>
            <person name="Zhang X."/>
            <person name="Dehal P."/>
            <person name="Jiang R.H."/>
            <person name="Aerts A."/>
            <person name="Arredondo F.D."/>
            <person name="Baxter L."/>
            <person name="Bensasson D."/>
            <person name="Beynon J.L."/>
            <person name="Chapman J."/>
            <person name="Damasceno C.M."/>
            <person name="Dorrance A.E."/>
            <person name="Dou D."/>
            <person name="Dickerman A.W."/>
            <person name="Dubchak I.L."/>
            <person name="Garbelotto M."/>
            <person name="Gijzen M."/>
            <person name="Gordon S.G."/>
            <person name="Govers F."/>
            <person name="Grunwald N.J."/>
            <person name="Huang W."/>
            <person name="Ivors K.L."/>
            <person name="Jones R.W."/>
            <person name="Kamoun S."/>
            <person name="Krampis K."/>
            <person name="Lamour K.H."/>
            <person name="Lee M.K."/>
            <person name="McDonald W.H."/>
            <person name="Medina M."/>
            <person name="Meijer H.J."/>
            <person name="Nordberg E.K."/>
            <person name="Maclean D.J."/>
            <person name="Ospina-Giraldo M.D."/>
            <person name="Morris P.F."/>
            <person name="Phuntumart V."/>
            <person name="Putnam N.H."/>
            <person name="Rash S."/>
            <person name="Rose J.K."/>
            <person name="Sakihama Y."/>
            <person name="Salamov A.A."/>
            <person name="Savidor A."/>
            <person name="Scheuring C.F."/>
            <person name="Smith B.M."/>
            <person name="Sobral B.W."/>
            <person name="Terry A."/>
            <person name="Torto-Alalibo T.A."/>
            <person name="Win J."/>
            <person name="Xu Z."/>
            <person name="Zhang H."/>
            <person name="Grigoriev I.V."/>
            <person name="Rokhsar D.S."/>
            <person name="Boore J.L."/>
        </authorList>
    </citation>
    <scope>NUCLEOTIDE SEQUENCE [LARGE SCALE GENOMIC DNA]</scope>
    <source>
        <strain evidence="2 3">P6497</strain>
    </source>
</reference>
<evidence type="ECO:0000313" key="3">
    <source>
        <dbReference type="Proteomes" id="UP000002640"/>
    </source>
</evidence>
<accession>G5AH69</accession>
<dbReference type="AlphaFoldDB" id="G5AH69"/>
<organism evidence="2 3">
    <name type="scientific">Phytophthora sojae (strain P6497)</name>
    <name type="common">Soybean stem and root rot agent</name>
    <name type="synonym">Phytophthora megasperma f. sp. glycines</name>
    <dbReference type="NCBI Taxonomy" id="1094619"/>
    <lineage>
        <taxon>Eukaryota</taxon>
        <taxon>Sar</taxon>
        <taxon>Stramenopiles</taxon>
        <taxon>Oomycota</taxon>
        <taxon>Peronosporomycetes</taxon>
        <taxon>Peronosporales</taxon>
        <taxon>Peronosporaceae</taxon>
        <taxon>Phytophthora</taxon>
    </lineage>
</organism>
<name>G5AH69_PHYSP</name>
<keyword evidence="1" id="KW-1133">Transmembrane helix</keyword>
<dbReference type="RefSeq" id="XP_009539420.1">
    <property type="nucleotide sequence ID" value="XM_009541125.1"/>
</dbReference>
<evidence type="ECO:0000256" key="1">
    <source>
        <dbReference type="SAM" id="Phobius"/>
    </source>
</evidence>
<feature type="transmembrane region" description="Helical" evidence="1">
    <location>
        <begin position="35"/>
        <end position="56"/>
    </location>
</feature>
<protein>
    <submittedName>
        <fullName evidence="2">Uncharacterized protein</fullName>
    </submittedName>
</protein>
<gene>
    <name evidence="2" type="ORF">PHYSODRAFT_307931</name>
</gene>
<dbReference type="InParanoid" id="G5AH69"/>
<keyword evidence="1" id="KW-0812">Transmembrane</keyword>
<dbReference type="KEGG" id="psoj:PHYSODRAFT_307931"/>
<evidence type="ECO:0000313" key="2">
    <source>
        <dbReference type="EMBL" id="EGZ05048.1"/>
    </source>
</evidence>
<keyword evidence="3" id="KW-1185">Reference proteome</keyword>